<sequence>MDRTKMKYLFQKHKDKLLVGLSIAVTIGIGTGVYFVFFHDNETKSNNETLFDKHIKLADTIVTGDKNGKVSLLDTKSGDELDNVSLGDGKGNEFKFARSKNLESVYAYNQKNHTFYEITVNEKQLHKKEIVSVSDALVDFDSFQSDGKNIVFLSKDKKELTHVKDKSTYKKYLSTEEVSDFLVDKGQLVFATNSFIHSVDLKDEKEKKIEIGDSTTGLFAVKNEIIAYNKFGNGKEDSIVLRLRADDLYVKEMHKFESNRVEPLVPDGDDETLIYSQKVNEKTHPKQLIQVLNNKDKFKKDVRPFQTPNNRKIVDYEKSNSVASKGYVYSKKGTRLEITDIRGEKIAYTLDVPKEFAMPIIQ</sequence>
<dbReference type="Proteomes" id="UP000075476">
    <property type="component" value="Unassembled WGS sequence"/>
</dbReference>
<comment type="caution">
    <text evidence="2">The sequence shown here is derived from an EMBL/GenBank/DDBJ whole genome shotgun (WGS) entry which is preliminary data.</text>
</comment>
<keyword evidence="1" id="KW-0812">Transmembrane</keyword>
<keyword evidence="1" id="KW-1133">Transmembrane helix</keyword>
<evidence type="ECO:0000256" key="1">
    <source>
        <dbReference type="SAM" id="Phobius"/>
    </source>
</evidence>
<accession>A0A9X0MJG1</accession>
<name>A0A9X0MJG1_BACCE</name>
<keyword evidence="1" id="KW-0472">Membrane</keyword>
<dbReference type="AlphaFoldDB" id="A0A9X0MJG1"/>
<dbReference type="EMBL" id="LOMO01000001">
    <property type="protein sequence ID" value="KXY50888.1"/>
    <property type="molecule type" value="Genomic_DNA"/>
</dbReference>
<reference evidence="2 3" key="1">
    <citation type="submission" date="2015-12" db="EMBL/GenBank/DDBJ databases">
        <title>Bacillus cereus Group isolate.</title>
        <authorList>
            <person name="Kovac J."/>
        </authorList>
    </citation>
    <scope>NUCLEOTIDE SEQUENCE [LARGE SCALE GENOMIC DNA]</scope>
    <source>
        <strain evidence="2 3">FSL K6-0073</strain>
    </source>
</reference>
<organism evidence="2 3">
    <name type="scientific">Bacillus cereus</name>
    <dbReference type="NCBI Taxonomy" id="1396"/>
    <lineage>
        <taxon>Bacteria</taxon>
        <taxon>Bacillati</taxon>
        <taxon>Bacillota</taxon>
        <taxon>Bacilli</taxon>
        <taxon>Bacillales</taxon>
        <taxon>Bacillaceae</taxon>
        <taxon>Bacillus</taxon>
        <taxon>Bacillus cereus group</taxon>
    </lineage>
</organism>
<evidence type="ECO:0000313" key="2">
    <source>
        <dbReference type="EMBL" id="KXY50888.1"/>
    </source>
</evidence>
<feature type="transmembrane region" description="Helical" evidence="1">
    <location>
        <begin position="16"/>
        <end position="37"/>
    </location>
</feature>
<proteinExistence type="predicted"/>
<gene>
    <name evidence="2" type="ORF">AT268_30535</name>
</gene>
<dbReference type="RefSeq" id="WP_061662218.1">
    <property type="nucleotide sequence ID" value="NZ_LOMO01000001.1"/>
</dbReference>
<dbReference type="SUPFAM" id="SSF69304">
    <property type="entry name" value="Tricorn protease N-terminal domain"/>
    <property type="match status" value="1"/>
</dbReference>
<evidence type="ECO:0000313" key="3">
    <source>
        <dbReference type="Proteomes" id="UP000075476"/>
    </source>
</evidence>
<protein>
    <submittedName>
        <fullName evidence="2">Uncharacterized protein</fullName>
    </submittedName>
</protein>